<sequence length="105" mass="11908">MIRGGIYPVDLGDAKRGLEQRGKRYGLVISIQRDAWSVVTVIPTSTSARAASFRPEIEFGGRTTRLLIDQIRTIDTRYAGELEHYLPRDEMERVEELLGLFLGLE</sequence>
<dbReference type="PANTHER" id="PTHR33988">
    <property type="entry name" value="ENDORIBONUCLEASE MAZF-RELATED"/>
    <property type="match status" value="1"/>
</dbReference>
<evidence type="ECO:0000313" key="4">
    <source>
        <dbReference type="Proteomes" id="UP001237105"/>
    </source>
</evidence>
<name>A0ABT6T784_9ACTN</name>
<evidence type="ECO:0000256" key="2">
    <source>
        <dbReference type="ARBA" id="ARBA00022649"/>
    </source>
</evidence>
<protein>
    <submittedName>
        <fullName evidence="3">Type II toxin-antitoxin system PemK/MazF family toxin</fullName>
        <ecNumber evidence="3">3.1.-.-</ecNumber>
    </submittedName>
</protein>
<evidence type="ECO:0000313" key="3">
    <source>
        <dbReference type="EMBL" id="MDI3422874.1"/>
    </source>
</evidence>
<dbReference type="Pfam" id="PF02452">
    <property type="entry name" value="PemK_toxin"/>
    <property type="match status" value="1"/>
</dbReference>
<dbReference type="GO" id="GO:0016787">
    <property type="term" value="F:hydrolase activity"/>
    <property type="evidence" value="ECO:0007669"/>
    <property type="project" value="UniProtKB-KW"/>
</dbReference>
<dbReference type="InterPro" id="IPR011067">
    <property type="entry name" value="Plasmid_toxin/cell-grow_inhib"/>
</dbReference>
<proteinExistence type="inferred from homology"/>
<comment type="similarity">
    <text evidence="1">Belongs to the PemK/MazF family.</text>
</comment>
<gene>
    <name evidence="3" type="ORF">QIT00_30770</name>
</gene>
<dbReference type="SUPFAM" id="SSF50118">
    <property type="entry name" value="Cell growth inhibitor/plasmid maintenance toxic component"/>
    <property type="match status" value="1"/>
</dbReference>
<keyword evidence="4" id="KW-1185">Reference proteome</keyword>
<dbReference type="EMBL" id="JASCIS010000044">
    <property type="protein sequence ID" value="MDI3422874.1"/>
    <property type="molecule type" value="Genomic_DNA"/>
</dbReference>
<organism evidence="3 4">
    <name type="scientific">Streptomyces luteolus</name>
    <dbReference type="NCBI Taxonomy" id="3043615"/>
    <lineage>
        <taxon>Bacteria</taxon>
        <taxon>Bacillati</taxon>
        <taxon>Actinomycetota</taxon>
        <taxon>Actinomycetes</taxon>
        <taxon>Kitasatosporales</taxon>
        <taxon>Streptomycetaceae</taxon>
        <taxon>Streptomyces</taxon>
    </lineage>
</organism>
<dbReference type="InterPro" id="IPR003477">
    <property type="entry name" value="PemK-like"/>
</dbReference>
<evidence type="ECO:0000256" key="1">
    <source>
        <dbReference type="ARBA" id="ARBA00007521"/>
    </source>
</evidence>
<reference evidence="3 4" key="1">
    <citation type="submission" date="2023-05" db="EMBL/GenBank/DDBJ databases">
        <title>Draft genome sequence of Streptomyces sp. B-S-A12 isolated from a cave soil in Thailand.</title>
        <authorList>
            <person name="Chamroensaksri N."/>
            <person name="Muangham S."/>
        </authorList>
    </citation>
    <scope>NUCLEOTIDE SEQUENCE [LARGE SCALE GENOMIC DNA]</scope>
    <source>
        <strain evidence="3 4">B-S-A12</strain>
    </source>
</reference>
<dbReference type="Gene3D" id="2.30.30.110">
    <property type="match status" value="1"/>
</dbReference>
<dbReference type="RefSeq" id="WP_282538728.1">
    <property type="nucleotide sequence ID" value="NZ_JASCIS010000044.1"/>
</dbReference>
<keyword evidence="3" id="KW-0378">Hydrolase</keyword>
<accession>A0ABT6T784</accession>
<comment type="caution">
    <text evidence="3">The sequence shown here is derived from an EMBL/GenBank/DDBJ whole genome shotgun (WGS) entry which is preliminary data.</text>
</comment>
<dbReference type="PANTHER" id="PTHR33988:SF2">
    <property type="entry name" value="ENDORIBONUCLEASE MAZF"/>
    <property type="match status" value="1"/>
</dbReference>
<dbReference type="EC" id="3.1.-.-" evidence="3"/>
<dbReference type="Proteomes" id="UP001237105">
    <property type="component" value="Unassembled WGS sequence"/>
</dbReference>
<keyword evidence="2" id="KW-1277">Toxin-antitoxin system</keyword>